<sequence length="53" mass="6010">MLHVCIGSDLYVDINQSIVLGGSLVASCYMEVIVERLKRQLGTKFMMNRSSFR</sequence>
<dbReference type="AlphaFoldDB" id="A0A017SS29"/>
<dbReference type="EMBL" id="KK088411">
    <property type="protein sequence ID" value="EYE99404.1"/>
    <property type="molecule type" value="Genomic_DNA"/>
</dbReference>
<dbReference type="HOGENOM" id="CLU_3068244_0_0_1"/>
<reference evidence="2" key="1">
    <citation type="journal article" date="2014" name="Nat. Commun.">
        <title>Genomic adaptations of the halophilic Dead Sea filamentous fungus Eurotium rubrum.</title>
        <authorList>
            <person name="Kis-Papo T."/>
            <person name="Weig A.R."/>
            <person name="Riley R."/>
            <person name="Persoh D."/>
            <person name="Salamov A."/>
            <person name="Sun H."/>
            <person name="Lipzen A."/>
            <person name="Wasser S.P."/>
            <person name="Rambold G."/>
            <person name="Grigoriev I.V."/>
            <person name="Nevo E."/>
        </authorList>
    </citation>
    <scope>NUCLEOTIDE SEQUENCE [LARGE SCALE GENOMIC DNA]</scope>
    <source>
        <strain evidence="2">CBS 135680</strain>
    </source>
</reference>
<keyword evidence="2" id="KW-1185">Reference proteome</keyword>
<gene>
    <name evidence="1" type="ORF">EURHEDRAFT_13459</name>
</gene>
<dbReference type="RefSeq" id="XP_040643092.1">
    <property type="nucleotide sequence ID" value="XM_040777749.1"/>
</dbReference>
<proteinExistence type="predicted"/>
<evidence type="ECO:0000313" key="1">
    <source>
        <dbReference type="EMBL" id="EYE99404.1"/>
    </source>
</evidence>
<dbReference type="GeneID" id="63692873"/>
<name>A0A017SS29_ASPRC</name>
<organism evidence="1 2">
    <name type="scientific">Aspergillus ruber (strain CBS 135680)</name>
    <dbReference type="NCBI Taxonomy" id="1388766"/>
    <lineage>
        <taxon>Eukaryota</taxon>
        <taxon>Fungi</taxon>
        <taxon>Dikarya</taxon>
        <taxon>Ascomycota</taxon>
        <taxon>Pezizomycotina</taxon>
        <taxon>Eurotiomycetes</taxon>
        <taxon>Eurotiomycetidae</taxon>
        <taxon>Eurotiales</taxon>
        <taxon>Aspergillaceae</taxon>
        <taxon>Aspergillus</taxon>
        <taxon>Aspergillus subgen. Aspergillus</taxon>
    </lineage>
</organism>
<dbReference type="Proteomes" id="UP000019804">
    <property type="component" value="Unassembled WGS sequence"/>
</dbReference>
<evidence type="ECO:0000313" key="2">
    <source>
        <dbReference type="Proteomes" id="UP000019804"/>
    </source>
</evidence>
<accession>A0A017SS29</accession>
<protein>
    <submittedName>
        <fullName evidence="1">Uncharacterized protein</fullName>
    </submittedName>
</protein>